<dbReference type="Gene3D" id="3.40.50.12780">
    <property type="entry name" value="N-terminal domain of ligase-like"/>
    <property type="match status" value="1"/>
</dbReference>
<feature type="domain" description="AMP-binding enzyme C-terminal" evidence="2">
    <location>
        <begin position="294"/>
        <end position="350"/>
    </location>
</feature>
<dbReference type="InterPro" id="IPR025110">
    <property type="entry name" value="AMP-bd_C"/>
</dbReference>
<keyword evidence="3" id="KW-0436">Ligase</keyword>
<dbReference type="SUPFAM" id="SSF56801">
    <property type="entry name" value="Acetyl-CoA synthetase-like"/>
    <property type="match status" value="1"/>
</dbReference>
<reference evidence="3 4" key="1">
    <citation type="submission" date="2016-11" db="EMBL/GenBank/DDBJ databases">
        <authorList>
            <person name="Jaros S."/>
            <person name="Januszkiewicz K."/>
            <person name="Wedrychowicz H."/>
        </authorList>
    </citation>
    <scope>NUCLEOTIDE SEQUENCE [LARGE SCALE GENOMIC DNA]</scope>
    <source>
        <strain evidence="3 4">DSM 26991</strain>
    </source>
</reference>
<dbReference type="Pfam" id="PF13193">
    <property type="entry name" value="AMP-binding_C"/>
    <property type="match status" value="1"/>
</dbReference>
<dbReference type="EMBL" id="FQTV01000006">
    <property type="protein sequence ID" value="SHF22782.1"/>
    <property type="molecule type" value="Genomic_DNA"/>
</dbReference>
<dbReference type="Gene3D" id="3.30.300.30">
    <property type="match status" value="1"/>
</dbReference>
<protein>
    <submittedName>
        <fullName evidence="3">O-succinylbenzoic acid--CoA ligase</fullName>
    </submittedName>
</protein>
<evidence type="ECO:0000259" key="1">
    <source>
        <dbReference type="Pfam" id="PF00501"/>
    </source>
</evidence>
<organism evidence="3 4">
    <name type="scientific">Bacteroides luti</name>
    <dbReference type="NCBI Taxonomy" id="1297750"/>
    <lineage>
        <taxon>Bacteria</taxon>
        <taxon>Pseudomonadati</taxon>
        <taxon>Bacteroidota</taxon>
        <taxon>Bacteroidia</taxon>
        <taxon>Bacteroidales</taxon>
        <taxon>Bacteroidaceae</taxon>
        <taxon>Bacteroides</taxon>
    </lineage>
</organism>
<dbReference type="Pfam" id="PF00501">
    <property type="entry name" value="AMP-binding"/>
    <property type="match status" value="1"/>
</dbReference>
<feature type="domain" description="AMP-dependent synthetase/ligase" evidence="1">
    <location>
        <begin position="60"/>
        <end position="205"/>
    </location>
</feature>
<gene>
    <name evidence="3" type="ORF">SAMN05444405_10686</name>
</gene>
<proteinExistence type="predicted"/>
<evidence type="ECO:0000259" key="2">
    <source>
        <dbReference type="Pfam" id="PF13193"/>
    </source>
</evidence>
<dbReference type="InterPro" id="IPR000873">
    <property type="entry name" value="AMP-dep_synth/lig_dom"/>
</dbReference>
<dbReference type="AlphaFoldDB" id="A0A1M4ZYJ2"/>
<dbReference type="InterPro" id="IPR045851">
    <property type="entry name" value="AMP-bd_C_sf"/>
</dbReference>
<dbReference type="PANTHER" id="PTHR43767">
    <property type="entry name" value="LONG-CHAIN-FATTY-ACID--COA LIGASE"/>
    <property type="match status" value="1"/>
</dbReference>
<dbReference type="PANTHER" id="PTHR43767:SF10">
    <property type="entry name" value="SURFACTIN SYNTHASE SUBUNIT 1"/>
    <property type="match status" value="1"/>
</dbReference>
<accession>A0A1M4ZYJ2</accession>
<dbReference type="InterPro" id="IPR050237">
    <property type="entry name" value="ATP-dep_AMP-bd_enzyme"/>
</dbReference>
<dbReference type="InterPro" id="IPR042099">
    <property type="entry name" value="ANL_N_sf"/>
</dbReference>
<name>A0A1M4ZYJ2_9BACE</name>
<keyword evidence="4" id="KW-1185">Reference proteome</keyword>
<dbReference type="GO" id="GO:0016877">
    <property type="term" value="F:ligase activity, forming carbon-sulfur bonds"/>
    <property type="evidence" value="ECO:0007669"/>
    <property type="project" value="UniProtKB-ARBA"/>
</dbReference>
<evidence type="ECO:0000313" key="4">
    <source>
        <dbReference type="Proteomes" id="UP000184509"/>
    </source>
</evidence>
<evidence type="ECO:0000313" key="3">
    <source>
        <dbReference type="EMBL" id="SHF22782.1"/>
    </source>
</evidence>
<sequence length="364" mass="40390">MEENKLQYFEFDISKQVLTLDGITYSSTEALDFLKGKSEYDGLYSFLLEWFDGKTEIKVHTSGSTGKPKELVVRKEQMMQSARLTCEFLHLRKGDSALINMSLGYIAGKMMAVRALIAGLDIHYIPPCGHPLENIRKPFRFLSMVPLQVFNSLQVPEERKILEESDILIIGGGAIDTNLEEELKKLPGEIYCTYGMTETLSHIALRRINGPLASISYYPFSSVDLSLSEEGTLVINAPLVSDVILQTNDIAEINPDGSFNIIGRKDNTINSGGVKIQIEQVEEKLKALIHAPFAVTSKSDSKFGEIVVLLVAAPVNDEMLKTEMSKVLTSYQVPKKIFVVDSIPLTESGKICRAKVKEMASTLS</sequence>
<dbReference type="Proteomes" id="UP000184509">
    <property type="component" value="Unassembled WGS sequence"/>
</dbReference>
<dbReference type="STRING" id="1297750.SAMN05444405_10686"/>
<dbReference type="RefSeq" id="WP_073400693.1">
    <property type="nucleotide sequence ID" value="NZ_FQTV01000006.1"/>
</dbReference>
<dbReference type="OrthoDB" id="8870348at2"/>